<dbReference type="AlphaFoldDB" id="A0A9P0AKI7"/>
<dbReference type="SUPFAM" id="SSF52058">
    <property type="entry name" value="L domain-like"/>
    <property type="match status" value="1"/>
</dbReference>
<dbReference type="InterPro" id="IPR001611">
    <property type="entry name" value="Leu-rich_rpt"/>
</dbReference>
<dbReference type="PANTHER" id="PTHR10662">
    <property type="entry name" value="NUCLEAR RNA EXPORT FACTOR"/>
    <property type="match status" value="1"/>
</dbReference>
<dbReference type="InterPro" id="IPR005637">
    <property type="entry name" value="TAP_C_dom"/>
</dbReference>
<dbReference type="FunFam" id="3.80.10.10:FF:000384">
    <property type="entry name" value="Nuclear RNA export factor 1"/>
    <property type="match status" value="1"/>
</dbReference>
<feature type="domain" description="TAP-C" evidence="11">
    <location>
        <begin position="602"/>
        <end position="656"/>
    </location>
</feature>
<dbReference type="PANTHER" id="PTHR10662:SF22">
    <property type="entry name" value="NUCLEAR RNA EXPORT FACTOR 1"/>
    <property type="match status" value="1"/>
</dbReference>
<gene>
    <name evidence="12" type="ORF">BEMITA_LOCUS12136</name>
</gene>
<dbReference type="InterPro" id="IPR018222">
    <property type="entry name" value="Nuclear_transport_factor_2_euk"/>
</dbReference>
<feature type="region of interest" description="Disordered" evidence="9">
    <location>
        <begin position="1"/>
        <end position="39"/>
    </location>
</feature>
<dbReference type="PROSITE" id="PS51450">
    <property type="entry name" value="LRR"/>
    <property type="match status" value="1"/>
</dbReference>
<dbReference type="GO" id="GO:0016973">
    <property type="term" value="P:poly(A)+ mRNA export from nucleus"/>
    <property type="evidence" value="ECO:0007669"/>
    <property type="project" value="TreeGrafter"/>
</dbReference>
<dbReference type="InterPro" id="IPR009060">
    <property type="entry name" value="UBA-like_sf"/>
</dbReference>
<dbReference type="PROSITE" id="PS51281">
    <property type="entry name" value="TAP_C"/>
    <property type="match status" value="1"/>
</dbReference>
<dbReference type="Pfam" id="PF24048">
    <property type="entry name" value="LRR_NXF1-5"/>
    <property type="match status" value="1"/>
</dbReference>
<dbReference type="GO" id="GO:0005654">
    <property type="term" value="C:nucleoplasm"/>
    <property type="evidence" value="ECO:0007669"/>
    <property type="project" value="UniProtKB-SubCell"/>
</dbReference>
<keyword evidence="5" id="KW-0677">Repeat</keyword>
<name>A0A9P0AKI7_BEMTA</name>
<dbReference type="SMART" id="SM00804">
    <property type="entry name" value="TAP_C"/>
    <property type="match status" value="1"/>
</dbReference>
<reference evidence="12" key="1">
    <citation type="submission" date="2021-12" db="EMBL/GenBank/DDBJ databases">
        <authorList>
            <person name="King R."/>
        </authorList>
    </citation>
    <scope>NUCLEOTIDE SEQUENCE</scope>
</reference>
<dbReference type="SUPFAM" id="SSF46934">
    <property type="entry name" value="UBA-like"/>
    <property type="match status" value="1"/>
</dbReference>
<dbReference type="KEGG" id="btab:109043430"/>
<feature type="domain" description="NTF2" evidence="10">
    <location>
        <begin position="389"/>
        <end position="545"/>
    </location>
</feature>
<evidence type="ECO:0000256" key="8">
    <source>
        <dbReference type="ARBA" id="ARBA00023242"/>
    </source>
</evidence>
<keyword evidence="3" id="KW-0813">Transport</keyword>
<dbReference type="Gene3D" id="3.10.450.50">
    <property type="match status" value="1"/>
</dbReference>
<evidence type="ECO:0000256" key="2">
    <source>
        <dbReference type="ARBA" id="ARBA00009285"/>
    </source>
</evidence>
<dbReference type="GO" id="GO:0003723">
    <property type="term" value="F:RNA binding"/>
    <property type="evidence" value="ECO:0007669"/>
    <property type="project" value="UniProtKB-KW"/>
</dbReference>
<evidence type="ECO:0000256" key="6">
    <source>
        <dbReference type="ARBA" id="ARBA00022816"/>
    </source>
</evidence>
<dbReference type="SUPFAM" id="SSF54928">
    <property type="entry name" value="RNA-binding domain, RBD"/>
    <property type="match status" value="1"/>
</dbReference>
<dbReference type="Pfam" id="PF22602">
    <property type="entry name" value="NXF_NTF2"/>
    <property type="match status" value="1"/>
</dbReference>
<feature type="compositionally biased region" description="Basic and acidic residues" evidence="9">
    <location>
        <begin position="10"/>
        <end position="39"/>
    </location>
</feature>
<evidence type="ECO:0008006" key="14">
    <source>
        <dbReference type="Google" id="ProtNLM"/>
    </source>
</evidence>
<dbReference type="CDD" id="cd14342">
    <property type="entry name" value="UBA_TAP-C"/>
    <property type="match status" value="1"/>
</dbReference>
<dbReference type="Pfam" id="PF03943">
    <property type="entry name" value="TAP_C"/>
    <property type="match status" value="1"/>
</dbReference>
<dbReference type="InterPro" id="IPR015245">
    <property type="entry name" value="Tap_RNA-bd"/>
</dbReference>
<evidence type="ECO:0000256" key="1">
    <source>
        <dbReference type="ARBA" id="ARBA00004642"/>
    </source>
</evidence>
<feature type="region of interest" description="Disordered" evidence="9">
    <location>
        <begin position="82"/>
        <end position="113"/>
    </location>
</feature>
<dbReference type="EMBL" id="OU963868">
    <property type="protein sequence ID" value="CAH0393774.1"/>
    <property type="molecule type" value="Genomic_DNA"/>
</dbReference>
<comment type="similarity">
    <text evidence="2">Belongs to the NXF family.</text>
</comment>
<keyword evidence="6" id="KW-0509">mRNA transport</keyword>
<dbReference type="GO" id="GO:0005635">
    <property type="term" value="C:nuclear envelope"/>
    <property type="evidence" value="ECO:0007669"/>
    <property type="project" value="UniProtKB-ARBA"/>
</dbReference>
<keyword evidence="8" id="KW-0539">Nucleus</keyword>
<evidence type="ECO:0000313" key="12">
    <source>
        <dbReference type="EMBL" id="CAH0393774.1"/>
    </source>
</evidence>
<dbReference type="Gene3D" id="3.80.10.10">
    <property type="entry name" value="Ribonuclease Inhibitor"/>
    <property type="match status" value="1"/>
</dbReference>
<dbReference type="InterPro" id="IPR032675">
    <property type="entry name" value="LRR_dom_sf"/>
</dbReference>
<evidence type="ECO:0000256" key="9">
    <source>
        <dbReference type="SAM" id="MobiDB-lite"/>
    </source>
</evidence>
<dbReference type="InterPro" id="IPR057125">
    <property type="entry name" value="NXF1/2/3/5-like_LRR"/>
</dbReference>
<protein>
    <recommendedName>
        <fullName evidence="14">Nuclear RNA export factor 1</fullName>
    </recommendedName>
</protein>
<keyword evidence="13" id="KW-1185">Reference proteome</keyword>
<dbReference type="FunFam" id="3.10.450.50:FF:000004">
    <property type="entry name" value="Nuclear RNA export factor 1"/>
    <property type="match status" value="1"/>
</dbReference>
<dbReference type="InterPro" id="IPR012677">
    <property type="entry name" value="Nucleotide-bd_a/b_plait_sf"/>
</dbReference>
<evidence type="ECO:0000256" key="4">
    <source>
        <dbReference type="ARBA" id="ARBA00022614"/>
    </source>
</evidence>
<proteinExistence type="inferred from homology"/>
<sequence length="656" mass="73540">MNRKFKNKKREVAEHKSGFNEFPRLEGRSQNRNRHNYENGDNFEIRRVKFKNTNPNAGRRGNIRKEWLIDRLSDDVDMMISVGHGESSKSSDRGRRYKGGGGGRGPGSELAIRRGPGLMPKNTWFKVTVVRGGKFERNQLLKMLLSYIQPLPLIPYYFRNNTNNNNISFFVGDFSTANSLQKASGKITSTDGQRIIIHVFECKPDIVLKQQDQDKIKNVLAKRYNPTMKALDLSRLYDDMSLKAEEIFVPLSVPAVLMCVVKIIDETIPDLFALDMSDNKMFQFLISTPGDVLQNLKILHLSNNKFAHFNSLQHLKNMNVEELVMKGNPLCSRMRDQTIYAKEARKIFPKLVRLDGIDLPPVITFDAGTPAKLLPAQASFLCSPEGQAVIKPFIQQYFEIYDSDNRAPLIEAYSENAQFSLSCSLPYPSKSEKNLLFSHGNPEDYTQMNRNLCKIKPPHVRKQKLHIGRENVMKCLSCLPKTNHDPSSFTVDLTIFTSQLLMVSLSGVFRERPVQTIPVIRSFSRTFVIVPVNNGFCIINELLFVGIPTLEQAKVAFKSAPVSGPSTPIASPSAVGPVPIVSPVGLSPVVSPVGSPQELDIATKQAMCTALAGVTGMNLLWSEKCLVETNWNYDLGLQAYGELKSRGVIPPEAFIK</sequence>
<accession>A0A9P0AKI7</accession>
<keyword evidence="4" id="KW-0433">Leucine-rich repeat</keyword>
<dbReference type="InterPro" id="IPR035979">
    <property type="entry name" value="RBD_domain_sf"/>
</dbReference>
<dbReference type="InterPro" id="IPR002075">
    <property type="entry name" value="NTF2_dom"/>
</dbReference>
<evidence type="ECO:0000256" key="3">
    <source>
        <dbReference type="ARBA" id="ARBA00022448"/>
    </source>
</evidence>
<evidence type="ECO:0000259" key="11">
    <source>
        <dbReference type="PROSITE" id="PS51281"/>
    </source>
</evidence>
<dbReference type="Gene3D" id="1.10.8.10">
    <property type="entry name" value="DNA helicase RuvA subunit, C-terminal domain"/>
    <property type="match status" value="1"/>
</dbReference>
<dbReference type="InterPro" id="IPR032710">
    <property type="entry name" value="NTF2-like_dom_sf"/>
</dbReference>
<dbReference type="InterPro" id="IPR030217">
    <property type="entry name" value="NXF_fam"/>
</dbReference>
<evidence type="ECO:0000256" key="7">
    <source>
        <dbReference type="ARBA" id="ARBA00022884"/>
    </source>
</evidence>
<dbReference type="Proteomes" id="UP001152759">
    <property type="component" value="Chromosome 7"/>
</dbReference>
<organism evidence="12 13">
    <name type="scientific">Bemisia tabaci</name>
    <name type="common">Sweetpotato whitefly</name>
    <name type="synonym">Aleurodes tabaci</name>
    <dbReference type="NCBI Taxonomy" id="7038"/>
    <lineage>
        <taxon>Eukaryota</taxon>
        <taxon>Metazoa</taxon>
        <taxon>Ecdysozoa</taxon>
        <taxon>Arthropoda</taxon>
        <taxon>Hexapoda</taxon>
        <taxon>Insecta</taxon>
        <taxon>Pterygota</taxon>
        <taxon>Neoptera</taxon>
        <taxon>Paraneoptera</taxon>
        <taxon>Hemiptera</taxon>
        <taxon>Sternorrhyncha</taxon>
        <taxon>Aleyrodoidea</taxon>
        <taxon>Aleyrodidae</taxon>
        <taxon>Aleyrodinae</taxon>
        <taxon>Bemisia</taxon>
    </lineage>
</organism>
<comment type="subcellular location">
    <subcellularLocation>
        <location evidence="1">Nucleus</location>
        <location evidence="1">Nucleoplasm</location>
    </subcellularLocation>
</comment>
<evidence type="ECO:0000313" key="13">
    <source>
        <dbReference type="Proteomes" id="UP001152759"/>
    </source>
</evidence>
<evidence type="ECO:0000256" key="5">
    <source>
        <dbReference type="ARBA" id="ARBA00022737"/>
    </source>
</evidence>
<dbReference type="Pfam" id="PF09162">
    <property type="entry name" value="Tap-RNA_bind"/>
    <property type="match status" value="1"/>
</dbReference>
<dbReference type="GO" id="GO:0005737">
    <property type="term" value="C:cytoplasm"/>
    <property type="evidence" value="ECO:0007669"/>
    <property type="project" value="InterPro"/>
</dbReference>
<dbReference type="Gene3D" id="3.30.70.330">
    <property type="match status" value="1"/>
</dbReference>
<dbReference type="SUPFAM" id="SSF54427">
    <property type="entry name" value="NTF2-like"/>
    <property type="match status" value="1"/>
</dbReference>
<dbReference type="FunFam" id="1.10.8.10:FF:000018">
    <property type="entry name" value="Nuclear RNA export factor 1"/>
    <property type="match status" value="1"/>
</dbReference>
<dbReference type="PROSITE" id="PS50177">
    <property type="entry name" value="NTF2_DOMAIN"/>
    <property type="match status" value="1"/>
</dbReference>
<keyword evidence="7" id="KW-0694">RNA-binding</keyword>
<evidence type="ECO:0000259" key="10">
    <source>
        <dbReference type="PROSITE" id="PS50177"/>
    </source>
</evidence>